<feature type="transmembrane region" description="Helical" evidence="5">
    <location>
        <begin position="222"/>
        <end position="243"/>
    </location>
</feature>
<evidence type="ECO:0000256" key="5">
    <source>
        <dbReference type="SAM" id="Phobius"/>
    </source>
</evidence>
<proteinExistence type="predicted"/>
<dbReference type="GO" id="GO:0016874">
    <property type="term" value="F:ligase activity"/>
    <property type="evidence" value="ECO:0007669"/>
    <property type="project" value="UniProtKB-KW"/>
</dbReference>
<evidence type="ECO:0000256" key="3">
    <source>
        <dbReference type="ARBA" id="ARBA00022989"/>
    </source>
</evidence>
<comment type="caution">
    <text evidence="9">The sequence shown here is derived from an EMBL/GenBank/DDBJ whole genome shotgun (WGS) entry which is preliminary data.</text>
</comment>
<dbReference type="InterPro" id="IPR007016">
    <property type="entry name" value="O-antigen_ligase-rel_domated"/>
</dbReference>
<keyword evidence="2 5" id="KW-0812">Transmembrane</keyword>
<evidence type="ECO:0000256" key="4">
    <source>
        <dbReference type="ARBA" id="ARBA00023136"/>
    </source>
</evidence>
<accession>A0A6I2NUD9</accession>
<dbReference type="GO" id="GO:0016020">
    <property type="term" value="C:membrane"/>
    <property type="evidence" value="ECO:0007669"/>
    <property type="project" value="UniProtKB-SubCell"/>
</dbReference>
<gene>
    <name evidence="8" type="ORF">GKD68_21210</name>
    <name evidence="9" type="ORF">GKD70_09170</name>
    <name evidence="7" type="ORF">LI194_04260</name>
</gene>
<reference evidence="7" key="2">
    <citation type="submission" date="2021-10" db="EMBL/GenBank/DDBJ databases">
        <title>Collection of gut derived symbiotic bacterial strains cultured from healthy donors.</title>
        <authorList>
            <person name="Lin H."/>
            <person name="Littmann E."/>
            <person name="Kohout C."/>
            <person name="Pamer E.G."/>
        </authorList>
    </citation>
    <scope>NUCLEOTIDE SEQUENCE</scope>
    <source>
        <strain evidence="7">DFI.2.94</strain>
    </source>
</reference>
<dbReference type="RefSeq" id="WP_005857890.1">
    <property type="nucleotide sequence ID" value="NZ_BQOC01000001.1"/>
</dbReference>
<dbReference type="EMBL" id="JAJCNI010000003">
    <property type="protein sequence ID" value="MCB6517008.1"/>
    <property type="molecule type" value="Genomic_DNA"/>
</dbReference>
<dbReference type="EMBL" id="WKNE01000033">
    <property type="protein sequence ID" value="MRZ57212.1"/>
    <property type="molecule type" value="Genomic_DNA"/>
</dbReference>
<comment type="subcellular location">
    <subcellularLocation>
        <location evidence="1">Membrane</location>
        <topology evidence="1">Multi-pass membrane protein</topology>
    </subcellularLocation>
</comment>
<sequence length="398" mass="45586">MRALFIILFYFLFDRELLNILHSEQLTYVFTAVSKVFSIIIIAILLLKHREKKMIAFFGYIFLPFFCMLLSTIINDGNIRTVFTVMYPIFSLAALIIWQCDTLYRTVYFVRCISILYFSLAVINFIFLILSPSYFVSNSGDMYFLGGENHIGYPLIKGLCFVLLDYYFTGNKIYLFTYLIVHITTILIVFSGSNMIGLFCMILFVIPNPLSRLIRNLSLCRLLMMFSGVFVFIILLGNLNVLLNTSLASYVIEGLLGKELTLSYRTIIWDMVIDGFFNSPFIGNGIRDTVNLFYISERYTTGYMSAHNQILQSLYECGILFFISLVPVVYNVSNKCQYAVPFVGNIFKATYCAILVMFMGEAPGMDKLLSMFIIGIGVSLKCDQYALESFRSGINIKR</sequence>
<feature type="domain" description="O-antigen ligase-related" evidence="6">
    <location>
        <begin position="183"/>
        <end position="324"/>
    </location>
</feature>
<feature type="transmembrane region" description="Helical" evidence="5">
    <location>
        <begin position="54"/>
        <end position="73"/>
    </location>
</feature>
<feature type="transmembrane region" description="Helical" evidence="5">
    <location>
        <begin position="338"/>
        <end position="358"/>
    </location>
</feature>
<evidence type="ECO:0000259" key="6">
    <source>
        <dbReference type="Pfam" id="PF04932"/>
    </source>
</evidence>
<keyword evidence="9" id="KW-0436">Ligase</keyword>
<keyword evidence="4 5" id="KW-0472">Membrane</keyword>
<evidence type="ECO:0000313" key="10">
    <source>
        <dbReference type="Proteomes" id="UP000432516"/>
    </source>
</evidence>
<evidence type="ECO:0000256" key="1">
    <source>
        <dbReference type="ARBA" id="ARBA00004141"/>
    </source>
</evidence>
<evidence type="ECO:0000313" key="9">
    <source>
        <dbReference type="EMBL" id="MSB73451.1"/>
    </source>
</evidence>
<dbReference type="Pfam" id="PF04932">
    <property type="entry name" value="Wzy_C"/>
    <property type="match status" value="1"/>
</dbReference>
<evidence type="ECO:0000313" key="7">
    <source>
        <dbReference type="EMBL" id="MCB6517008.1"/>
    </source>
</evidence>
<dbReference type="GeneID" id="93521755"/>
<feature type="transmembrane region" description="Helical" evidence="5">
    <location>
        <begin position="175"/>
        <end position="206"/>
    </location>
</feature>
<dbReference type="Proteomes" id="UP000432516">
    <property type="component" value="Unassembled WGS sequence"/>
</dbReference>
<feature type="transmembrane region" description="Helical" evidence="5">
    <location>
        <begin position="28"/>
        <end position="47"/>
    </location>
</feature>
<feature type="transmembrane region" description="Helical" evidence="5">
    <location>
        <begin position="313"/>
        <end position="332"/>
    </location>
</feature>
<protein>
    <submittedName>
        <fullName evidence="9">O-antigen ligase domain-containing protein</fullName>
    </submittedName>
    <submittedName>
        <fullName evidence="7">O-antigen ligase family protein</fullName>
    </submittedName>
</protein>
<reference evidence="10 11" key="1">
    <citation type="journal article" date="2019" name="Nat. Med.">
        <title>A library of human gut bacterial isolates paired with longitudinal multiomics data enables mechanistic microbiome research.</title>
        <authorList>
            <person name="Poyet M."/>
            <person name="Groussin M."/>
            <person name="Gibbons S.M."/>
            <person name="Avila-Pacheco J."/>
            <person name="Jiang X."/>
            <person name="Kearney S.M."/>
            <person name="Perrotta A.R."/>
            <person name="Berdy B."/>
            <person name="Zhao S."/>
            <person name="Lieberman T.D."/>
            <person name="Swanson P.K."/>
            <person name="Smith M."/>
            <person name="Roesemann S."/>
            <person name="Alexander J.E."/>
            <person name="Rich S.A."/>
            <person name="Livny J."/>
            <person name="Vlamakis H."/>
            <person name="Clish C."/>
            <person name="Bullock K."/>
            <person name="Deik A."/>
            <person name="Scott J."/>
            <person name="Pierce K.A."/>
            <person name="Xavier R.J."/>
            <person name="Alm E.J."/>
        </authorList>
    </citation>
    <scope>NUCLEOTIDE SEQUENCE [LARGE SCALE GENOMIC DNA]</scope>
    <source>
        <strain evidence="8 10">BIOML-A2</strain>
        <strain evidence="9 11">BIOML-A20</strain>
    </source>
</reference>
<dbReference type="AlphaFoldDB" id="A0A6I2NUD9"/>
<evidence type="ECO:0000313" key="8">
    <source>
        <dbReference type="EMBL" id="MRZ57212.1"/>
    </source>
</evidence>
<dbReference type="Proteomes" id="UP001198806">
    <property type="component" value="Unassembled WGS sequence"/>
</dbReference>
<organism evidence="9 11">
    <name type="scientific">Parabacteroides distasonis</name>
    <dbReference type="NCBI Taxonomy" id="823"/>
    <lineage>
        <taxon>Bacteria</taxon>
        <taxon>Pseudomonadati</taxon>
        <taxon>Bacteroidota</taxon>
        <taxon>Bacteroidia</taxon>
        <taxon>Bacteroidales</taxon>
        <taxon>Tannerellaceae</taxon>
        <taxon>Parabacteroides</taxon>
    </lineage>
</organism>
<dbReference type="EMBL" id="WKMO01000006">
    <property type="protein sequence ID" value="MSB73451.1"/>
    <property type="molecule type" value="Genomic_DNA"/>
</dbReference>
<name>A0A6I2NUD9_PARDI</name>
<feature type="transmembrane region" description="Helical" evidence="5">
    <location>
        <begin position="110"/>
        <end position="131"/>
    </location>
</feature>
<feature type="transmembrane region" description="Helical" evidence="5">
    <location>
        <begin position="79"/>
        <end position="98"/>
    </location>
</feature>
<keyword evidence="3 5" id="KW-1133">Transmembrane helix</keyword>
<evidence type="ECO:0000256" key="2">
    <source>
        <dbReference type="ARBA" id="ARBA00022692"/>
    </source>
</evidence>
<dbReference type="Proteomes" id="UP000441609">
    <property type="component" value="Unassembled WGS sequence"/>
</dbReference>
<evidence type="ECO:0000313" key="11">
    <source>
        <dbReference type="Proteomes" id="UP000441609"/>
    </source>
</evidence>